<keyword evidence="2" id="KW-0963">Cytoplasm</keyword>
<dbReference type="AlphaFoldDB" id="A0A6A7C1L2"/>
<dbReference type="GO" id="GO:0007021">
    <property type="term" value="P:tubulin complex assembly"/>
    <property type="evidence" value="ECO:0007669"/>
    <property type="project" value="InterPro"/>
</dbReference>
<dbReference type="GO" id="GO:0031122">
    <property type="term" value="P:cytoplasmic microtubule organization"/>
    <property type="evidence" value="ECO:0007669"/>
    <property type="project" value="TreeGrafter"/>
</dbReference>
<dbReference type="GO" id="GO:0035371">
    <property type="term" value="C:microtubule plus-end"/>
    <property type="evidence" value="ECO:0007669"/>
    <property type="project" value="TreeGrafter"/>
</dbReference>
<evidence type="ECO:0000256" key="1">
    <source>
        <dbReference type="ARBA" id="ARBA00004496"/>
    </source>
</evidence>
<dbReference type="InterPro" id="IPR000938">
    <property type="entry name" value="CAP-Gly_domain"/>
</dbReference>
<keyword evidence="7" id="KW-1185">Reference proteome</keyword>
<evidence type="ECO:0000256" key="3">
    <source>
        <dbReference type="ARBA" id="ARBA00023186"/>
    </source>
</evidence>
<evidence type="ECO:0000256" key="4">
    <source>
        <dbReference type="ARBA" id="ARBA00025779"/>
    </source>
</evidence>
<gene>
    <name evidence="6" type="ORF">K470DRAFT_257091</name>
</gene>
<dbReference type="Gene3D" id="2.30.30.190">
    <property type="entry name" value="CAP Gly-rich-like domain"/>
    <property type="match status" value="1"/>
</dbReference>
<dbReference type="PROSITE" id="PS00845">
    <property type="entry name" value="CAP_GLY_1"/>
    <property type="match status" value="1"/>
</dbReference>
<dbReference type="PROSITE" id="PS50245">
    <property type="entry name" value="CAP_GLY_2"/>
    <property type="match status" value="1"/>
</dbReference>
<dbReference type="EMBL" id="MU005974">
    <property type="protein sequence ID" value="KAF2861182.1"/>
    <property type="molecule type" value="Genomic_DNA"/>
</dbReference>
<dbReference type="GO" id="GO:0043014">
    <property type="term" value="F:alpha-tubulin binding"/>
    <property type="evidence" value="ECO:0007669"/>
    <property type="project" value="InterPro"/>
</dbReference>
<dbReference type="GO" id="GO:0005634">
    <property type="term" value="C:nucleus"/>
    <property type="evidence" value="ECO:0007669"/>
    <property type="project" value="TreeGrafter"/>
</dbReference>
<dbReference type="GO" id="GO:0005938">
    <property type="term" value="C:cell cortex"/>
    <property type="evidence" value="ECO:0007669"/>
    <property type="project" value="TreeGrafter"/>
</dbReference>
<evidence type="ECO:0000256" key="2">
    <source>
        <dbReference type="ARBA" id="ARBA00022490"/>
    </source>
</evidence>
<name>A0A6A7C1L2_9PEZI</name>
<evidence type="ECO:0000259" key="5">
    <source>
        <dbReference type="PROSITE" id="PS50245"/>
    </source>
</evidence>
<dbReference type="SUPFAM" id="SSF54236">
    <property type="entry name" value="Ubiquitin-like"/>
    <property type="match status" value="1"/>
</dbReference>
<dbReference type="Gene3D" id="3.10.20.90">
    <property type="entry name" value="Phosphatidylinositol 3-kinase Catalytic Subunit, Chain A, domain 1"/>
    <property type="match status" value="1"/>
</dbReference>
<organism evidence="6 7">
    <name type="scientific">Piedraia hortae CBS 480.64</name>
    <dbReference type="NCBI Taxonomy" id="1314780"/>
    <lineage>
        <taxon>Eukaryota</taxon>
        <taxon>Fungi</taxon>
        <taxon>Dikarya</taxon>
        <taxon>Ascomycota</taxon>
        <taxon>Pezizomycotina</taxon>
        <taxon>Dothideomycetes</taxon>
        <taxon>Dothideomycetidae</taxon>
        <taxon>Capnodiales</taxon>
        <taxon>Piedraiaceae</taxon>
        <taxon>Piedraia</taxon>
    </lineage>
</organism>
<dbReference type="InterPro" id="IPR000626">
    <property type="entry name" value="Ubiquitin-like_dom"/>
</dbReference>
<dbReference type="SMART" id="SM01052">
    <property type="entry name" value="CAP_GLY"/>
    <property type="match status" value="1"/>
</dbReference>
<dbReference type="InterPro" id="IPR029071">
    <property type="entry name" value="Ubiquitin-like_domsf"/>
</dbReference>
<dbReference type="PANTHER" id="PTHR18916:SF85">
    <property type="entry name" value="TUBULIN-FOLDING COFACTOR B"/>
    <property type="match status" value="1"/>
</dbReference>
<dbReference type="GO" id="GO:0051010">
    <property type="term" value="F:microtubule plus-end binding"/>
    <property type="evidence" value="ECO:0007669"/>
    <property type="project" value="TreeGrafter"/>
</dbReference>
<dbReference type="CDD" id="cd01789">
    <property type="entry name" value="Ubl_TBCB"/>
    <property type="match status" value="1"/>
</dbReference>
<accession>A0A6A7C1L2</accession>
<dbReference type="SUPFAM" id="SSF74924">
    <property type="entry name" value="Cap-Gly domain"/>
    <property type="match status" value="1"/>
</dbReference>
<dbReference type="OrthoDB" id="5295208at2759"/>
<keyword evidence="3" id="KW-0143">Chaperone</keyword>
<dbReference type="Proteomes" id="UP000799421">
    <property type="component" value="Unassembled WGS sequence"/>
</dbReference>
<evidence type="ECO:0000313" key="6">
    <source>
        <dbReference type="EMBL" id="KAF2861182.1"/>
    </source>
</evidence>
<protein>
    <recommendedName>
        <fullName evidence="5">CAP-Gly domain-containing protein</fullName>
    </recommendedName>
</protein>
<evidence type="ECO:0000313" key="7">
    <source>
        <dbReference type="Proteomes" id="UP000799421"/>
    </source>
</evidence>
<dbReference type="InterPro" id="IPR045172">
    <property type="entry name" value="TBCB_Ubl"/>
</dbReference>
<dbReference type="PANTHER" id="PTHR18916">
    <property type="entry name" value="DYNACTIN 1-RELATED MICROTUBULE-BINDING"/>
    <property type="match status" value="1"/>
</dbReference>
<dbReference type="Pfam" id="PF14560">
    <property type="entry name" value="Ubiquitin_2"/>
    <property type="match status" value="1"/>
</dbReference>
<dbReference type="Pfam" id="PF01302">
    <property type="entry name" value="CAP_GLY"/>
    <property type="match status" value="1"/>
</dbReference>
<comment type="subcellular location">
    <subcellularLocation>
        <location evidence="1">Cytoplasm</location>
    </subcellularLocation>
</comment>
<sequence length="232" mass="26052">MDIPLLITSPNSRTERRITPSWTLTHLKSRLEPITGIPRSSQKLILQTSPPIPLVSPTEDTTPLSIFPLTPGLELQVQDIRPPGLRPNYTDVSAVEKYSMPPAEYESRSDTVLAWKKKNKLGRFDENAQHDAEEVRRRHDAAAERVKVGRRCRLRPETDQRRGEVAFVGDIGELGGGAWVGVRLDEPSGKNDGTVEGKRYFHARAKCGVFVRPERVEVGDFGVEDVDEDDEF</sequence>
<comment type="similarity">
    <text evidence="4">Belongs to the TBCB family.</text>
</comment>
<dbReference type="InterPro" id="IPR036859">
    <property type="entry name" value="CAP-Gly_dom_sf"/>
</dbReference>
<reference evidence="6" key="1">
    <citation type="journal article" date="2020" name="Stud. Mycol.">
        <title>101 Dothideomycetes genomes: a test case for predicting lifestyles and emergence of pathogens.</title>
        <authorList>
            <person name="Haridas S."/>
            <person name="Albert R."/>
            <person name="Binder M."/>
            <person name="Bloem J."/>
            <person name="Labutti K."/>
            <person name="Salamov A."/>
            <person name="Andreopoulos B."/>
            <person name="Baker S."/>
            <person name="Barry K."/>
            <person name="Bills G."/>
            <person name="Bluhm B."/>
            <person name="Cannon C."/>
            <person name="Castanera R."/>
            <person name="Culley D."/>
            <person name="Daum C."/>
            <person name="Ezra D."/>
            <person name="Gonzalez J."/>
            <person name="Henrissat B."/>
            <person name="Kuo A."/>
            <person name="Liang C."/>
            <person name="Lipzen A."/>
            <person name="Lutzoni F."/>
            <person name="Magnuson J."/>
            <person name="Mondo S."/>
            <person name="Nolan M."/>
            <person name="Ohm R."/>
            <person name="Pangilinan J."/>
            <person name="Park H.-J."/>
            <person name="Ramirez L."/>
            <person name="Alfaro M."/>
            <person name="Sun H."/>
            <person name="Tritt A."/>
            <person name="Yoshinaga Y."/>
            <person name="Zwiers L.-H."/>
            <person name="Turgeon B."/>
            <person name="Goodwin S."/>
            <person name="Spatafora J."/>
            <person name="Crous P."/>
            <person name="Grigoriev I."/>
        </authorList>
    </citation>
    <scope>NUCLEOTIDE SEQUENCE</scope>
    <source>
        <strain evidence="6">CBS 480.64</strain>
    </source>
</reference>
<feature type="domain" description="CAP-Gly" evidence="5">
    <location>
        <begin position="170"/>
        <end position="212"/>
    </location>
</feature>
<proteinExistence type="inferred from homology"/>
<dbReference type="GO" id="GO:0007023">
    <property type="term" value="P:post-chaperonin tubulin folding pathway"/>
    <property type="evidence" value="ECO:0007669"/>
    <property type="project" value="InterPro"/>
</dbReference>